<proteinExistence type="evidence at transcript level"/>
<dbReference type="SUPFAM" id="SSF57924">
    <property type="entry name" value="Inhibitor of apoptosis (IAP) repeat"/>
    <property type="match status" value="1"/>
</dbReference>
<dbReference type="Pfam" id="PF00653">
    <property type="entry name" value="BIR"/>
    <property type="match status" value="1"/>
</dbReference>
<dbReference type="Gene3D" id="1.10.1170.10">
    <property type="entry name" value="Inhibitor Of Apoptosis Protein (2mihbC-IAP-1), Chain A"/>
    <property type="match status" value="1"/>
</dbReference>
<dbReference type="SMART" id="SM00238">
    <property type="entry name" value="BIR"/>
    <property type="match status" value="1"/>
</dbReference>
<sequence length="150" mass="17226">MDRPTPPTDALSRRSDEPSENSAVYPILSRFPVRLATFETLNWPSKHCDKIVKLASIGFFFIGLRDRVRCFQCGLGLMQWEPGDDPREAHRSFGNKCDYLDKFLKLEPCVYHAKDARSALSQEPCDPADCEFCRWECEEKNHLPLNTGDD</sequence>
<dbReference type="VEuPathDB" id="VectorBase:AAQUA_002862"/>
<reference evidence="1" key="1">
    <citation type="submission" date="2013-07" db="EMBL/GenBank/DDBJ databases">
        <title>Transcriptome sequencing and developmental regulation of gene expression in Anopheles aquasalis.</title>
        <authorList>
            <consortium name="Brazilian Malaria Network (MCT/CNPq/MS/SCTIE/DECIT/PRONEX 555648/2009-5) and Research Network on Bioactive Molecules from Arthropod Vectors (NAP-MOBIARVE"/>
            <consortium name="University of Sao Paulo)"/>
            <person name="Marinotti O."/>
            <person name="Ribeiro J.M.C."/>
            <person name="Costa-da-Silva A.L."/>
            <person name="Silva M.C.P."/>
            <person name="Lopes A.R."/>
            <person name="Barros M.S."/>
            <person name="Sa-Nunes A."/>
            <person name="Konjin B.B."/>
            <person name="Carvalho E."/>
            <person name="Suesdek L."/>
            <person name="Silva-Neto M.A.C."/>
            <person name="Capurro M.L."/>
        </authorList>
    </citation>
    <scope>NUCLEOTIDE SEQUENCE</scope>
    <source>
        <tissue evidence="1">Whole body</tissue>
    </source>
</reference>
<dbReference type="InterPro" id="IPR050784">
    <property type="entry name" value="IAP"/>
</dbReference>
<accession>T1DQL9</accession>
<dbReference type="PANTHER" id="PTHR10044">
    <property type="entry name" value="INHIBITOR OF APOPTOSIS"/>
    <property type="match status" value="1"/>
</dbReference>
<dbReference type="InterPro" id="IPR001370">
    <property type="entry name" value="BIR_rpt"/>
</dbReference>
<dbReference type="PANTHER" id="PTHR10044:SF139">
    <property type="entry name" value="DEATH-ASSOCIATED INHIBITOR OF APOPTOSIS 2"/>
    <property type="match status" value="1"/>
</dbReference>
<dbReference type="PROSITE" id="PS50143">
    <property type="entry name" value="BIR_REPEAT_2"/>
    <property type="match status" value="1"/>
</dbReference>
<evidence type="ECO:0000313" key="1">
    <source>
        <dbReference type="EMBL" id="JAA99196.1"/>
    </source>
</evidence>
<dbReference type="GO" id="GO:0005634">
    <property type="term" value="C:nucleus"/>
    <property type="evidence" value="ECO:0007669"/>
    <property type="project" value="TreeGrafter"/>
</dbReference>
<dbReference type="AlphaFoldDB" id="T1DQL9"/>
<dbReference type="EMBL" id="GAMD01002394">
    <property type="protein sequence ID" value="JAA99196.1"/>
    <property type="molecule type" value="mRNA"/>
</dbReference>
<protein>
    <submittedName>
        <fullName evidence="1">Putative baculoviral inhibition of apoptosis protein repeat</fullName>
    </submittedName>
</protein>
<organism evidence="1">
    <name type="scientific">Anopheles aquasalis</name>
    <name type="common">Malaria mosquito</name>
    <dbReference type="NCBI Taxonomy" id="42839"/>
    <lineage>
        <taxon>Eukaryota</taxon>
        <taxon>Metazoa</taxon>
        <taxon>Ecdysozoa</taxon>
        <taxon>Arthropoda</taxon>
        <taxon>Hexapoda</taxon>
        <taxon>Insecta</taxon>
        <taxon>Pterygota</taxon>
        <taxon>Neoptera</taxon>
        <taxon>Endopterygota</taxon>
        <taxon>Diptera</taxon>
        <taxon>Nematocera</taxon>
        <taxon>Culicoidea</taxon>
        <taxon>Culicidae</taxon>
        <taxon>Anophelinae</taxon>
        <taxon>Anopheles</taxon>
    </lineage>
</organism>
<dbReference type="GO" id="GO:0005737">
    <property type="term" value="C:cytoplasm"/>
    <property type="evidence" value="ECO:0007669"/>
    <property type="project" value="TreeGrafter"/>
</dbReference>
<name>T1DQL9_ANOAQ</name>
<dbReference type="CDD" id="cd00022">
    <property type="entry name" value="BIR"/>
    <property type="match status" value="1"/>
</dbReference>